<accession>A0A2A6BZL9</accession>
<accession>A0A8R1UZH6</accession>
<keyword evidence="2" id="KW-1185">Reference proteome</keyword>
<dbReference type="SUPFAM" id="SSF53474">
    <property type="entry name" value="alpha/beta-Hydrolases"/>
    <property type="match status" value="1"/>
</dbReference>
<dbReference type="InterPro" id="IPR002018">
    <property type="entry name" value="CarbesteraseB"/>
</dbReference>
<dbReference type="PANTHER" id="PTHR45580">
    <property type="entry name" value="PROTEIN CBG05369"/>
    <property type="match status" value="1"/>
</dbReference>
<sequence length="609" mass="67382">MCSLVCLLLLPKALSLITYPIVHTSYGTVRGYEYQAMNGFVGEIYKNIPNSSHILRKIPYASPPIGRRLTALHALRFHHTGRAMSQAPPRIASHSTFTRQESVGSGNTVFPDDKLVTNYPKQGVIMVTVSYRLGVLGVMTLGDENALPANLALHGDHNGPVNWSYNRAGSRFLSSQSPLFSRAIAMSAAMNLEREAKQVNKSHVVAAKLGCYGTAQEIIDCMRLLSTDEIINAASAVGGSDMFSVSHLSGITLAGELLPFHSVRELRENQKKHMALFSSPTKLLLGTMLTEFNAGPLRGLVNNINTGINQVTDVLGVINKEECVQKYYNDVDSGMFDPGYDTLSQTLFVTTLLFASSQAQTGAEVYLYQFDYPAHAWHADDVYYALGSQSHPVDENEEWLGRVYPVHFTNFIRSLPPAPDWELFDSELMNYYSINKSFSDGVSPGMRYGYHQDLTDYYDALVQFDENLTGFKQTVLNAPIQYKKTALYSSKPINIRDLFLIGIVAGIVLIAMSSSNLIMYFLILLLGLPSLTHSCLRMREPQPGIPFVCPPFDDYTDCNDDYQDLCMPATRSTTEVTCGTKPYTFFAVIGVMAILGSEPYSVACVKKPV</sequence>
<organism evidence="1 2">
    <name type="scientific">Pristionchus pacificus</name>
    <name type="common">Parasitic nematode worm</name>
    <dbReference type="NCBI Taxonomy" id="54126"/>
    <lineage>
        <taxon>Eukaryota</taxon>
        <taxon>Metazoa</taxon>
        <taxon>Ecdysozoa</taxon>
        <taxon>Nematoda</taxon>
        <taxon>Chromadorea</taxon>
        <taxon>Rhabditida</taxon>
        <taxon>Rhabditina</taxon>
        <taxon>Diplogasteromorpha</taxon>
        <taxon>Diplogasteroidea</taxon>
        <taxon>Neodiplogasteridae</taxon>
        <taxon>Pristionchus</taxon>
    </lineage>
</organism>
<reference evidence="2" key="1">
    <citation type="journal article" date="2008" name="Nat. Genet.">
        <title>The Pristionchus pacificus genome provides a unique perspective on nematode lifestyle and parasitism.</title>
        <authorList>
            <person name="Dieterich C."/>
            <person name="Clifton S.W."/>
            <person name="Schuster L.N."/>
            <person name="Chinwalla A."/>
            <person name="Delehaunty K."/>
            <person name="Dinkelacker I."/>
            <person name="Fulton L."/>
            <person name="Fulton R."/>
            <person name="Godfrey J."/>
            <person name="Minx P."/>
            <person name="Mitreva M."/>
            <person name="Roeseler W."/>
            <person name="Tian H."/>
            <person name="Witte H."/>
            <person name="Yang S.P."/>
            <person name="Wilson R.K."/>
            <person name="Sommer R.J."/>
        </authorList>
    </citation>
    <scope>NUCLEOTIDE SEQUENCE [LARGE SCALE GENOMIC DNA]</scope>
    <source>
        <strain evidence="2">PS312</strain>
    </source>
</reference>
<name>A0A2A6BZL9_PRIPA</name>
<dbReference type="EnsemblMetazoa" id="PPA42050.1">
    <property type="protein sequence ID" value="PPA42050.1"/>
    <property type="gene ID" value="WBGene00280419"/>
</dbReference>
<evidence type="ECO:0000313" key="1">
    <source>
        <dbReference type="EnsemblMetazoa" id="PPA42050.1"/>
    </source>
</evidence>
<dbReference type="AlphaFoldDB" id="A0A2A6BZL9"/>
<dbReference type="Proteomes" id="UP000005239">
    <property type="component" value="Unassembled WGS sequence"/>
</dbReference>
<dbReference type="Gene3D" id="3.40.50.1820">
    <property type="entry name" value="alpha/beta hydrolase"/>
    <property type="match status" value="2"/>
</dbReference>
<gene>
    <name evidence="1" type="primary">WBGene00280419</name>
</gene>
<reference evidence="1" key="2">
    <citation type="submission" date="2022-06" db="UniProtKB">
        <authorList>
            <consortium name="EnsemblMetazoa"/>
        </authorList>
    </citation>
    <scope>IDENTIFICATION</scope>
    <source>
        <strain evidence="1">PS312</strain>
    </source>
</reference>
<dbReference type="InterPro" id="IPR029058">
    <property type="entry name" value="AB_hydrolase_fold"/>
</dbReference>
<protein>
    <submittedName>
        <fullName evidence="1">Esterase</fullName>
    </submittedName>
</protein>
<proteinExistence type="predicted"/>
<dbReference type="PANTHER" id="PTHR45580:SF6">
    <property type="entry name" value="CARBOXYLESTERASE TYPE B DOMAIN-CONTAINING PROTEIN"/>
    <property type="match status" value="1"/>
</dbReference>
<dbReference type="Pfam" id="PF00135">
    <property type="entry name" value="COesterase"/>
    <property type="match status" value="1"/>
</dbReference>
<dbReference type="OrthoDB" id="19653at2759"/>
<evidence type="ECO:0000313" key="2">
    <source>
        <dbReference type="Proteomes" id="UP000005239"/>
    </source>
</evidence>